<organism evidence="1 2">
    <name type="scientific">Evansella caseinilytica</name>
    <dbReference type="NCBI Taxonomy" id="1503961"/>
    <lineage>
        <taxon>Bacteria</taxon>
        <taxon>Bacillati</taxon>
        <taxon>Bacillota</taxon>
        <taxon>Bacilli</taxon>
        <taxon>Bacillales</taxon>
        <taxon>Bacillaceae</taxon>
        <taxon>Evansella</taxon>
    </lineage>
</organism>
<name>A0A1H3V0B1_9BACI</name>
<protein>
    <submittedName>
        <fullName evidence="1">Uncharacterized protein</fullName>
    </submittedName>
</protein>
<dbReference type="InterPro" id="IPR027417">
    <property type="entry name" value="P-loop_NTPase"/>
</dbReference>
<dbReference type="Gene3D" id="3.40.50.300">
    <property type="entry name" value="P-loop containing nucleotide triphosphate hydrolases"/>
    <property type="match status" value="1"/>
</dbReference>
<proteinExistence type="predicted"/>
<evidence type="ECO:0000313" key="1">
    <source>
        <dbReference type="EMBL" id="SDZ68104.1"/>
    </source>
</evidence>
<evidence type="ECO:0000313" key="2">
    <source>
        <dbReference type="Proteomes" id="UP000198935"/>
    </source>
</evidence>
<accession>A0A1H3V0B1</accession>
<dbReference type="OrthoDB" id="9781752at2"/>
<dbReference type="SUPFAM" id="SSF52540">
    <property type="entry name" value="P-loop containing nucleoside triphosphate hydrolases"/>
    <property type="match status" value="2"/>
</dbReference>
<reference evidence="2" key="1">
    <citation type="submission" date="2016-10" db="EMBL/GenBank/DDBJ databases">
        <authorList>
            <person name="Varghese N."/>
            <person name="Submissions S."/>
        </authorList>
    </citation>
    <scope>NUCLEOTIDE SEQUENCE [LARGE SCALE GENOMIC DNA]</scope>
    <source>
        <strain evidence="2">SP</strain>
    </source>
</reference>
<dbReference type="EMBL" id="FNPI01000032">
    <property type="protein sequence ID" value="SDZ68104.1"/>
    <property type="molecule type" value="Genomic_DNA"/>
</dbReference>
<gene>
    <name evidence="1" type="ORF">SAMN05421736_1323</name>
</gene>
<keyword evidence="2" id="KW-1185">Reference proteome</keyword>
<sequence>MKTYYIQGHTSEGNVHLLNQFWEHHDIWFLKGASMVLRHQVLFKLEQHLNDKQMSAEKFVHPNDGKLIDGLLLTGKKLLILADNGPLYPASRYPGLATGTLDLNDCLNFAEVQQNASKIAERIAEADGERHCAYACFRKGREIHEKKEAVYLSALDFNKADETADEIILKWVVPGAEKEAEPLISRRFFGAATAFGPKNGIEEITREISHRIIIKGRSGSGKSTLMRKIGEAAEERRLSVKYFPCALSPNSLDMLLIPALDLAVVDGTAPHIVHPSRRGDQVVDMFERCMNPAVETTNKSRLAALSKEYKEVMQRGTKHLQRVNELEYLLHECYASGIDAEKQRQLEQQLAELAS</sequence>
<dbReference type="Proteomes" id="UP000198935">
    <property type="component" value="Unassembled WGS sequence"/>
</dbReference>
<dbReference type="STRING" id="1503961.SAMN05421736_1323"/>
<dbReference type="AlphaFoldDB" id="A0A1H3V0B1"/>